<comment type="similarity">
    <text evidence="2 7 8">Belongs to the PAL/histidase family.</text>
</comment>
<dbReference type="Pfam" id="PF00221">
    <property type="entry name" value="Lyase_aromatic"/>
    <property type="match status" value="1"/>
</dbReference>
<evidence type="ECO:0000313" key="11">
    <source>
        <dbReference type="EMBL" id="NGO68888.1"/>
    </source>
</evidence>
<dbReference type="InterPro" id="IPR024083">
    <property type="entry name" value="Fumarase/histidase_N"/>
</dbReference>
<dbReference type="GO" id="GO:0019557">
    <property type="term" value="P:L-histidine catabolic process to glutamate and formate"/>
    <property type="evidence" value="ECO:0007669"/>
    <property type="project" value="UniProtKB-UniPathway"/>
</dbReference>
<dbReference type="HAMAP" id="MF_00229">
    <property type="entry name" value="His_ammonia_lyase"/>
    <property type="match status" value="1"/>
</dbReference>
<dbReference type="GO" id="GO:0045548">
    <property type="term" value="F:phenylalanine ammonia-lyase activity"/>
    <property type="evidence" value="ECO:0007669"/>
    <property type="project" value="UniProtKB-ARBA"/>
</dbReference>
<dbReference type="Gene3D" id="1.20.200.10">
    <property type="entry name" value="Fumarase/aspartase (Central domain)"/>
    <property type="match status" value="1"/>
</dbReference>
<evidence type="ECO:0000256" key="7">
    <source>
        <dbReference type="HAMAP-Rule" id="MF_00229"/>
    </source>
</evidence>
<dbReference type="Proteomes" id="UP000477722">
    <property type="component" value="Unassembled WGS sequence"/>
</dbReference>
<evidence type="ECO:0000256" key="6">
    <source>
        <dbReference type="ARBA" id="ARBA00049269"/>
    </source>
</evidence>
<evidence type="ECO:0000256" key="4">
    <source>
        <dbReference type="ARBA" id="ARBA00022808"/>
    </source>
</evidence>
<dbReference type="EC" id="4.3.1.3" evidence="3 7"/>
<feature type="modified residue" description="2,3-didehydroalanine (Ser)" evidence="7">
    <location>
        <position position="146"/>
    </location>
</feature>
<dbReference type="InterPro" id="IPR005921">
    <property type="entry name" value="HutH"/>
</dbReference>
<evidence type="ECO:0000256" key="2">
    <source>
        <dbReference type="ARBA" id="ARBA00007238"/>
    </source>
</evidence>
<dbReference type="InterPro" id="IPR022313">
    <property type="entry name" value="Phe/His_NH3-lyase_AS"/>
</dbReference>
<name>A0A6G4WUU7_9ACTN</name>
<comment type="catalytic activity">
    <reaction evidence="6 7 9">
        <text>L-histidine = trans-urocanate + NH4(+)</text>
        <dbReference type="Rhea" id="RHEA:21232"/>
        <dbReference type="ChEBI" id="CHEBI:17771"/>
        <dbReference type="ChEBI" id="CHEBI:28938"/>
        <dbReference type="ChEBI" id="CHEBI:57595"/>
        <dbReference type="EC" id="4.3.1.3"/>
    </reaction>
</comment>
<proteinExistence type="inferred from homology"/>
<evidence type="ECO:0000256" key="8">
    <source>
        <dbReference type="RuleBase" id="RU003954"/>
    </source>
</evidence>
<dbReference type="PANTHER" id="PTHR10362">
    <property type="entry name" value="HISTIDINE AMMONIA-LYASE"/>
    <property type="match status" value="1"/>
</dbReference>
<dbReference type="Gene3D" id="1.10.275.10">
    <property type="entry name" value="Fumarase/aspartase (N-terminal domain)"/>
    <property type="match status" value="1"/>
</dbReference>
<keyword evidence="5 7" id="KW-0456">Lyase</keyword>
<dbReference type="NCBIfam" id="TIGR01225">
    <property type="entry name" value="hutH"/>
    <property type="match status" value="1"/>
</dbReference>
<dbReference type="RefSeq" id="WP_165298586.1">
    <property type="nucleotide sequence ID" value="NZ_JAAKZZ010000084.1"/>
</dbReference>
<dbReference type="GO" id="GO:0051289">
    <property type="term" value="P:protein homotetramerization"/>
    <property type="evidence" value="ECO:0007669"/>
    <property type="project" value="UniProtKB-ARBA"/>
</dbReference>
<evidence type="ECO:0000256" key="9">
    <source>
        <dbReference type="RuleBase" id="RU004479"/>
    </source>
</evidence>
<comment type="subcellular location">
    <subcellularLocation>
        <location evidence="7 10">Cytoplasm</location>
    </subcellularLocation>
</comment>
<comment type="PTM">
    <text evidence="7">Contains an active site 4-methylidene-imidazol-5-one (MIO), which is formed autocatalytically by cyclization and dehydration of residues Cys-Ser-Gly.</text>
</comment>
<dbReference type="SUPFAM" id="SSF48557">
    <property type="entry name" value="L-aspartase-like"/>
    <property type="match status" value="1"/>
</dbReference>
<protein>
    <recommendedName>
        <fullName evidence="3 7">Histidine ammonia-lyase</fullName>
        <shortName evidence="7">Histidase</shortName>
        <ecNumber evidence="3 7">4.3.1.3</ecNumber>
    </recommendedName>
</protein>
<dbReference type="GO" id="GO:0004397">
    <property type="term" value="F:histidine ammonia-lyase activity"/>
    <property type="evidence" value="ECO:0007669"/>
    <property type="project" value="UniProtKB-UniRule"/>
</dbReference>
<dbReference type="FunFam" id="1.10.275.10:FF:000005">
    <property type="entry name" value="Histidine ammonia-lyase"/>
    <property type="match status" value="1"/>
</dbReference>
<dbReference type="GO" id="GO:0009800">
    <property type="term" value="P:cinnamic acid biosynthetic process"/>
    <property type="evidence" value="ECO:0007669"/>
    <property type="project" value="UniProtKB-ARBA"/>
</dbReference>
<dbReference type="InterPro" id="IPR008948">
    <property type="entry name" value="L-Aspartase-like"/>
</dbReference>
<evidence type="ECO:0000313" key="12">
    <source>
        <dbReference type="Proteomes" id="UP000477722"/>
    </source>
</evidence>
<comment type="caution">
    <text evidence="11">The sequence shown here is derived from an EMBL/GenBank/DDBJ whole genome shotgun (WGS) entry which is preliminary data.</text>
</comment>
<dbReference type="CDD" id="cd00332">
    <property type="entry name" value="PAL-HAL"/>
    <property type="match status" value="1"/>
</dbReference>
<dbReference type="UniPathway" id="UPA00379">
    <property type="reaction ID" value="UER00549"/>
</dbReference>
<keyword evidence="12" id="KW-1185">Reference proteome</keyword>
<evidence type="ECO:0000256" key="1">
    <source>
        <dbReference type="ARBA" id="ARBA00005113"/>
    </source>
</evidence>
<dbReference type="PROSITE" id="PS00488">
    <property type="entry name" value="PAL_HISTIDASE"/>
    <property type="match status" value="1"/>
</dbReference>
<dbReference type="GO" id="GO:0019556">
    <property type="term" value="P:L-histidine catabolic process to glutamate and formamide"/>
    <property type="evidence" value="ECO:0007669"/>
    <property type="project" value="UniProtKB-UniPathway"/>
</dbReference>
<dbReference type="AlphaFoldDB" id="A0A6G4WUU7"/>
<evidence type="ECO:0000256" key="3">
    <source>
        <dbReference type="ARBA" id="ARBA00012994"/>
    </source>
</evidence>
<gene>
    <name evidence="7 11" type="primary">hutH</name>
    <name evidence="11" type="ORF">G5C65_11085</name>
</gene>
<dbReference type="EMBL" id="JAAKZZ010000084">
    <property type="protein sequence ID" value="NGO68888.1"/>
    <property type="molecule type" value="Genomic_DNA"/>
</dbReference>
<dbReference type="FunFam" id="1.20.200.10:FF:000012">
    <property type="entry name" value="Tyrosine ammonia-lyase"/>
    <property type="match status" value="1"/>
</dbReference>
<dbReference type="GO" id="GO:0005737">
    <property type="term" value="C:cytoplasm"/>
    <property type="evidence" value="ECO:0007669"/>
    <property type="project" value="UniProtKB-SubCell"/>
</dbReference>
<evidence type="ECO:0000256" key="10">
    <source>
        <dbReference type="RuleBase" id="RU004480"/>
    </source>
</evidence>
<evidence type="ECO:0000256" key="5">
    <source>
        <dbReference type="ARBA" id="ARBA00023239"/>
    </source>
</evidence>
<sequence>MDMHTVRVGTASVTPSDVMAVARGGARVELTEEALEALRTARGFIEDLAAKPDPVYGVSTGFGALAVRHIGQDLRARLQRNIVRSHAAGMGPGVEREVVRALMFLRLKTLASGRTGVRAEVAQTMAAVLNAGIAPVVHEYGSLGCSGDLAPLSHCALTLMGEGEAEGPDGAVRPAGELLAEHGIAPVELREKEGLALLNGTDGMLGMLLMACEDLARLFTSADIAAALTLEALLGTDRVLAAELHAIRPHPGQAASAANMLKVLEGSAMTGHHQTGWDGVPAAPRVQDAYSVRCAPQVAGAGRDTLAHARTVAERELAAAVDNPVVLPDGRVESNGNFHGAPVAYVLDFLAVAAADLASIAERRTDRLLDRNRSHGLPPFLAQDPGVDSGLMIAQYTQAALVSELKRLAVPASADSIPSSAMQEDHVSMGWSAARKLRTAVDGLNRVVAVELYAATRALELREASGAGLTGGAAGRAVVRALREAGAEGPGEDRFLAPDLAVAEDFVRSGALVRSAESVTGVLR</sequence>
<organism evidence="11 12">
    <name type="scientific">Streptomyces boncukensis</name>
    <dbReference type="NCBI Taxonomy" id="2711219"/>
    <lineage>
        <taxon>Bacteria</taxon>
        <taxon>Bacillati</taxon>
        <taxon>Actinomycetota</taxon>
        <taxon>Actinomycetes</taxon>
        <taxon>Kitasatosporales</taxon>
        <taxon>Streptomycetaceae</taxon>
        <taxon>Streptomyces</taxon>
    </lineage>
</organism>
<comment type="pathway">
    <text evidence="1 7 9">Amino-acid degradation; L-histidine degradation into L-glutamate; N-formimidoyl-L-glutamate from L-histidine: step 1/3.</text>
</comment>
<keyword evidence="7" id="KW-0963">Cytoplasm</keyword>
<dbReference type="NCBIfam" id="NF006871">
    <property type="entry name" value="PRK09367.1"/>
    <property type="match status" value="1"/>
</dbReference>
<feature type="cross-link" description="5-imidazolinone (Ala-Gly)" evidence="7">
    <location>
        <begin position="145"/>
        <end position="147"/>
    </location>
</feature>
<reference evidence="11 12" key="1">
    <citation type="submission" date="2020-02" db="EMBL/GenBank/DDBJ databases">
        <title>Whole-genome analyses of novel actinobacteria.</title>
        <authorList>
            <person name="Sahin N."/>
            <person name="Tatar D."/>
        </authorList>
    </citation>
    <scope>NUCLEOTIDE SEQUENCE [LARGE SCALE GENOMIC DNA]</scope>
    <source>
        <strain evidence="11 12">SB3404</strain>
    </source>
</reference>
<accession>A0A6G4WUU7</accession>
<keyword evidence="4 7" id="KW-0369">Histidine metabolism</keyword>
<dbReference type="InterPro" id="IPR001106">
    <property type="entry name" value="Aromatic_Lyase"/>
</dbReference>